<keyword evidence="15" id="KW-1185">Reference proteome</keyword>
<keyword evidence="9" id="KW-0698">rRNA processing</keyword>
<evidence type="ECO:0000256" key="7">
    <source>
        <dbReference type="ARBA" id="ARBA00022839"/>
    </source>
</evidence>
<dbReference type="EMBL" id="FNWJ01000002">
    <property type="protein sequence ID" value="SEH14395.1"/>
    <property type="molecule type" value="Genomic_DNA"/>
</dbReference>
<feature type="binding site" evidence="12">
    <location>
        <position position="75"/>
    </location>
    <ligand>
        <name>Zn(2+)</name>
        <dbReference type="ChEBI" id="CHEBI:29105"/>
        <label>1</label>
        <note>catalytic</note>
    </ligand>
</feature>
<feature type="active site" description="Proton acceptor" evidence="10">
    <location>
        <position position="370"/>
    </location>
</feature>
<dbReference type="InterPro" id="IPR011108">
    <property type="entry name" value="RMMBL"/>
</dbReference>
<keyword evidence="7 9" id="KW-0269">Exonuclease</keyword>
<dbReference type="HAMAP" id="MF_01491">
    <property type="entry name" value="RNase_J_bact"/>
    <property type="match status" value="1"/>
</dbReference>
<dbReference type="Gene3D" id="3.60.15.10">
    <property type="entry name" value="Ribonuclease Z/Hydroxyacylglutathione hydrolase-like"/>
    <property type="match status" value="1"/>
</dbReference>
<dbReference type="InterPro" id="IPR030854">
    <property type="entry name" value="RNase_J_bac"/>
</dbReference>
<dbReference type="InterPro" id="IPR001279">
    <property type="entry name" value="Metallo-B-lactamas"/>
</dbReference>
<dbReference type="Pfam" id="PF22505">
    <property type="entry name" value="RNase_J_b_CASP"/>
    <property type="match status" value="1"/>
</dbReference>
<feature type="binding site" evidence="11">
    <location>
        <begin position="234"/>
        <end position="236"/>
    </location>
    <ligand>
        <name>substrate</name>
    </ligand>
</feature>
<dbReference type="STRING" id="29539.SAMN02745716_1620"/>
<keyword evidence="4 9" id="KW-0255">Endonuclease</keyword>
<dbReference type="GO" id="GO:0006364">
    <property type="term" value="P:rRNA processing"/>
    <property type="evidence" value="ECO:0007669"/>
    <property type="project" value="UniProtKB-UniRule"/>
</dbReference>
<dbReference type="RefSeq" id="WP_218138340.1">
    <property type="nucleotide sequence ID" value="NZ_FNWJ01000002.1"/>
</dbReference>
<feature type="binding site" evidence="12">
    <location>
        <position position="72"/>
    </location>
    <ligand>
        <name>Zn(2+)</name>
        <dbReference type="ChEBI" id="CHEBI:29105"/>
        <label>1</label>
        <note>catalytic</note>
    </ligand>
</feature>
<dbReference type="GO" id="GO:0005737">
    <property type="term" value="C:cytoplasm"/>
    <property type="evidence" value="ECO:0007669"/>
    <property type="project" value="UniProtKB-SubCell"/>
</dbReference>
<evidence type="ECO:0000256" key="8">
    <source>
        <dbReference type="ARBA" id="ARBA00022884"/>
    </source>
</evidence>
<dbReference type="Gene3D" id="3.10.20.580">
    <property type="match status" value="1"/>
</dbReference>
<accession>A0A1H6FXA5</accession>
<feature type="domain" description="Metallo-beta-lactamase" evidence="13">
    <location>
        <begin position="17"/>
        <end position="217"/>
    </location>
</feature>
<evidence type="ECO:0000256" key="11">
    <source>
        <dbReference type="PIRSR" id="PIRSR004803-2"/>
    </source>
</evidence>
<feature type="binding site" evidence="12">
    <location>
        <position position="45"/>
    </location>
    <ligand>
        <name>Ca(2+)</name>
        <dbReference type="ChEBI" id="CHEBI:29108"/>
    </ligand>
</feature>
<evidence type="ECO:0000256" key="12">
    <source>
        <dbReference type="PIRSR" id="PIRSR004803-3"/>
    </source>
</evidence>
<dbReference type="Pfam" id="PF07521">
    <property type="entry name" value="RMMBL"/>
    <property type="match status" value="1"/>
</dbReference>
<keyword evidence="5 9" id="KW-0378">Hydrolase</keyword>
<proteinExistence type="inferred from homology"/>
<feature type="binding site" evidence="12">
    <location>
        <position position="445"/>
    </location>
    <ligand>
        <name>Ca(2+)</name>
        <dbReference type="ChEBI" id="CHEBI:29108"/>
    </ligand>
</feature>
<dbReference type="PROSITE" id="PS01292">
    <property type="entry name" value="UPF0036"/>
    <property type="match status" value="1"/>
</dbReference>
<gene>
    <name evidence="9" type="primary">rnj</name>
    <name evidence="14" type="ORF">SAMN02745716_1620</name>
</gene>
<dbReference type="AlphaFoldDB" id="A0A1H6FXA5"/>
<evidence type="ECO:0000313" key="15">
    <source>
        <dbReference type="Proteomes" id="UP000222056"/>
    </source>
</evidence>
<name>A0A1H6FXA5_THEAL</name>
<evidence type="ECO:0000313" key="14">
    <source>
        <dbReference type="EMBL" id="SEH14395.1"/>
    </source>
</evidence>
<keyword evidence="3 12" id="KW-0479">Metal-binding</keyword>
<evidence type="ECO:0000256" key="9">
    <source>
        <dbReference type="HAMAP-Rule" id="MF_01491"/>
    </source>
</evidence>
<feature type="binding site" evidence="12">
    <location>
        <position position="143"/>
    </location>
    <ligand>
        <name>Zn(2+)</name>
        <dbReference type="ChEBI" id="CHEBI:29105"/>
        <label>1</label>
        <note>catalytic</note>
    </ligand>
</feature>
<dbReference type="CDD" id="cd07714">
    <property type="entry name" value="RNaseJ_MBL-fold"/>
    <property type="match status" value="1"/>
</dbReference>
<feature type="binding site" evidence="12">
    <location>
        <position position="70"/>
    </location>
    <ligand>
        <name>Zn(2+)</name>
        <dbReference type="ChEBI" id="CHEBI:29105"/>
        <label>1</label>
        <note>catalytic</note>
    </ligand>
</feature>
<dbReference type="InterPro" id="IPR001587">
    <property type="entry name" value="RNase_J_CS"/>
</dbReference>
<feature type="binding site" evidence="12">
    <location>
        <position position="74"/>
    </location>
    <ligand>
        <name>Zn(2+)</name>
        <dbReference type="ChEBI" id="CHEBI:29105"/>
        <label>1</label>
        <note>catalytic</note>
    </ligand>
</feature>
<protein>
    <recommendedName>
        <fullName evidence="9">Ribonuclease J</fullName>
        <shortName evidence="9">RNase J</shortName>
        <ecNumber evidence="9">3.1.-.-</ecNumber>
    </recommendedName>
</protein>
<dbReference type="GO" id="GO:0008270">
    <property type="term" value="F:zinc ion binding"/>
    <property type="evidence" value="ECO:0007669"/>
    <property type="project" value="InterPro"/>
</dbReference>
<dbReference type="InterPro" id="IPR055132">
    <property type="entry name" value="RNase_J_b_CASP"/>
</dbReference>
<dbReference type="Proteomes" id="UP000222056">
    <property type="component" value="Unassembled WGS sequence"/>
</dbReference>
<comment type="subunit">
    <text evidence="9">Homodimer, may be a subunit of the RNA degradosome.</text>
</comment>
<evidence type="ECO:0000256" key="2">
    <source>
        <dbReference type="ARBA" id="ARBA00022722"/>
    </source>
</evidence>
<dbReference type="InterPro" id="IPR041636">
    <property type="entry name" value="RNase_J_C"/>
</dbReference>
<feature type="binding site" evidence="12">
    <location>
        <position position="392"/>
    </location>
    <ligand>
        <name>Zn(2+)</name>
        <dbReference type="ChEBI" id="CHEBI:29105"/>
        <label>1</label>
        <note>catalytic</note>
    </ligand>
</feature>
<feature type="binding site" evidence="12">
    <location>
        <position position="47"/>
    </location>
    <ligand>
        <name>Ca(2+)</name>
        <dbReference type="ChEBI" id="CHEBI:29108"/>
    </ligand>
</feature>
<evidence type="ECO:0000256" key="5">
    <source>
        <dbReference type="ARBA" id="ARBA00022801"/>
    </source>
</evidence>
<comment type="cofactor">
    <cofactor evidence="12">
        <name>Zn(2+)</name>
        <dbReference type="ChEBI" id="CHEBI:29105"/>
    </cofactor>
    <text evidence="12">Binds 2 Zn(2+) ions per subunit. It is not clear if Zn(2+) or Mg(2+) is physiologically important.</text>
</comment>
<keyword evidence="12" id="KW-0106">Calcium</keyword>
<dbReference type="InterPro" id="IPR004613">
    <property type="entry name" value="RNase_J"/>
</dbReference>
<comment type="subcellular location">
    <subcellularLocation>
        <location evidence="9">Cytoplasm</location>
    </subcellularLocation>
</comment>
<dbReference type="GO" id="GO:0004521">
    <property type="term" value="F:RNA endonuclease activity"/>
    <property type="evidence" value="ECO:0007669"/>
    <property type="project" value="UniProtKB-UniRule"/>
</dbReference>
<evidence type="ECO:0000256" key="10">
    <source>
        <dbReference type="PIRSR" id="PIRSR004803-1"/>
    </source>
</evidence>
<comment type="function">
    <text evidence="9">An RNase that has 5'-3' exonuclease and possibly endonuclease activity. Involved in maturation of rRNA and in some organisms also mRNA maturation and/or decay.</text>
</comment>
<keyword evidence="8 9" id="KW-0694">RNA-binding</keyword>
<dbReference type="GO" id="GO:0004534">
    <property type="term" value="F:5'-3' RNA exonuclease activity"/>
    <property type="evidence" value="ECO:0007669"/>
    <property type="project" value="UniProtKB-UniRule"/>
</dbReference>
<keyword evidence="6 12" id="KW-0862">Zinc</keyword>
<feature type="active site" description="Proton donor" evidence="10">
    <location>
        <position position="197"/>
    </location>
</feature>
<evidence type="ECO:0000256" key="1">
    <source>
        <dbReference type="ARBA" id="ARBA00022490"/>
    </source>
</evidence>
<evidence type="ECO:0000259" key="13">
    <source>
        <dbReference type="SMART" id="SM00849"/>
    </source>
</evidence>
<sequence length="558" mass="61371">MSRLLRVLPLGGLGEIGKNMTVVEYDERILVVDAGLMFPTPDQLGIDLVLPDFGYLRERADRIEAFVLTHAHEDHVGALPFVLRDLGVERGIPVYAGRLTAALVRSRLDEHRLKRAIQSVQELRPGERVAVGPMEIELIRMSHSIPDSFAVLISCPLGRVLITGDYKFDQTPIDGHPPDVRRLAELGSEGLLLLCGDSTNADRPGISPSEAIVGPQLERVFAQCKGRVVVTSFASNVHRLQQVLDAAAATDRRVSIVGRSMRKAFNIARTLGYLNAAEGALVPPHEIEDFPPERLVVLSTGSQGEPLSALRRMAHGEHPHVSLRAGDTVVFSATPIPGNERAVNETIDRIYRIGADVITPRDADVHASGHGYAEDLKLMINLTRPRYVMPIHGDYRRLRLHARLAEAVGVPPERIFVTENGRPLELDEQGARLGETVGAGVIFVDGMEVGDIEDVALRDRRMLSADGIFIVVATISGQDGRSVAPPEVLFRGVPFLTSSEDGFVEDLRREVERSLARAAADEVREIDLLQEQLHDDVAAFVYERLRRRPLVLPVVVEV</sequence>
<reference evidence="15" key="1">
    <citation type="submission" date="2016-10" db="EMBL/GenBank/DDBJ databases">
        <authorList>
            <person name="Varghese N."/>
            <person name="Submissions S."/>
        </authorList>
    </citation>
    <scope>NUCLEOTIDE SEQUENCE [LARGE SCALE GENOMIC DNA]</scope>
    <source>
        <strain evidence="15">ATCC 35263</strain>
    </source>
</reference>
<dbReference type="InterPro" id="IPR042173">
    <property type="entry name" value="RNase_J_2"/>
</dbReference>
<evidence type="ECO:0000256" key="3">
    <source>
        <dbReference type="ARBA" id="ARBA00022723"/>
    </source>
</evidence>
<dbReference type="Pfam" id="PF17770">
    <property type="entry name" value="RNase_J_C"/>
    <property type="match status" value="1"/>
</dbReference>
<dbReference type="EC" id="3.1.-.-" evidence="9"/>
<dbReference type="Gene3D" id="3.40.50.10710">
    <property type="entry name" value="Metallo-hydrolase/oxidoreductase"/>
    <property type="match status" value="1"/>
</dbReference>
<comment type="cofactor">
    <cofactor evidence="12">
        <name>Ca(2+)</name>
        <dbReference type="ChEBI" id="CHEBI:29108"/>
    </cofactor>
    <text evidence="12">Binds 1 Ca(2+) cation per subunit. Seen in 1 crystal structure, it is not clear if it is physiologically important.</text>
</comment>
<dbReference type="PANTHER" id="PTHR43694">
    <property type="entry name" value="RIBONUCLEASE J"/>
    <property type="match status" value="1"/>
</dbReference>
<dbReference type="InterPro" id="IPR036866">
    <property type="entry name" value="RibonucZ/Hydroxyglut_hydro"/>
</dbReference>
<organism evidence="14 15">
    <name type="scientific">Thermoleophilum album</name>
    <dbReference type="NCBI Taxonomy" id="29539"/>
    <lineage>
        <taxon>Bacteria</taxon>
        <taxon>Bacillati</taxon>
        <taxon>Actinomycetota</taxon>
        <taxon>Thermoleophilia</taxon>
        <taxon>Thermoleophilales</taxon>
        <taxon>Thermoleophilaceae</taxon>
        <taxon>Thermoleophilum</taxon>
    </lineage>
</organism>
<dbReference type="SMART" id="SM00849">
    <property type="entry name" value="Lactamase_B"/>
    <property type="match status" value="1"/>
</dbReference>
<dbReference type="Pfam" id="PF00753">
    <property type="entry name" value="Lactamase_B"/>
    <property type="match status" value="1"/>
</dbReference>
<feature type="binding site" evidence="12">
    <location>
        <position position="165"/>
    </location>
    <ligand>
        <name>Zn(2+)</name>
        <dbReference type="ChEBI" id="CHEBI:29105"/>
        <label>1</label>
        <note>catalytic</note>
    </ligand>
</feature>
<keyword evidence="2 9" id="KW-0540">Nuclease</keyword>
<feature type="binding site" evidence="9 11">
    <location>
        <begin position="366"/>
        <end position="370"/>
    </location>
    <ligand>
        <name>substrate</name>
    </ligand>
</feature>
<comment type="similarity">
    <text evidence="9">Belongs to the metallo-beta-lactamase superfamily. RNA-metabolizing metallo-beta-lactamase-like family. Bacterial RNase J subfamily.</text>
</comment>
<evidence type="ECO:0000256" key="6">
    <source>
        <dbReference type="ARBA" id="ARBA00022833"/>
    </source>
</evidence>
<dbReference type="PIRSF" id="PIRSF004803">
    <property type="entry name" value="RnjA"/>
    <property type="match status" value="1"/>
</dbReference>
<dbReference type="GO" id="GO:0003723">
    <property type="term" value="F:RNA binding"/>
    <property type="evidence" value="ECO:0007669"/>
    <property type="project" value="UniProtKB-UniRule"/>
</dbReference>
<evidence type="ECO:0000256" key="4">
    <source>
        <dbReference type="ARBA" id="ARBA00022759"/>
    </source>
</evidence>
<dbReference type="SUPFAM" id="SSF56281">
    <property type="entry name" value="Metallo-hydrolase/oxidoreductase"/>
    <property type="match status" value="1"/>
</dbReference>
<keyword evidence="1 9" id="KW-0963">Cytoplasm</keyword>
<dbReference type="NCBIfam" id="TIGR00649">
    <property type="entry name" value="MG423"/>
    <property type="match status" value="1"/>
</dbReference>
<dbReference type="PANTHER" id="PTHR43694:SF1">
    <property type="entry name" value="RIBONUCLEASE J"/>
    <property type="match status" value="1"/>
</dbReference>